<dbReference type="InterPro" id="IPR004496">
    <property type="entry name" value="NapF"/>
</dbReference>
<evidence type="ECO:0000256" key="2">
    <source>
        <dbReference type="ARBA" id="ARBA00022723"/>
    </source>
</evidence>
<feature type="domain" description="4Fe-4S ferredoxin-type" evidence="7">
    <location>
        <begin position="132"/>
        <end position="161"/>
    </location>
</feature>
<evidence type="ECO:0000256" key="6">
    <source>
        <dbReference type="HAMAP-Rule" id="MF_02201"/>
    </source>
</evidence>
<keyword evidence="1 6" id="KW-0004">4Fe-4S</keyword>
<dbReference type="InterPro" id="IPR050572">
    <property type="entry name" value="Fe-S_Ferredoxin"/>
</dbReference>
<keyword evidence="4 6" id="KW-0408">Iron</keyword>
<dbReference type="GO" id="GO:0005737">
    <property type="term" value="C:cytoplasm"/>
    <property type="evidence" value="ECO:0007669"/>
    <property type="project" value="UniProtKB-SubCell"/>
</dbReference>
<feature type="binding site" evidence="6">
    <location>
        <position position="37"/>
    </location>
    <ligand>
        <name>[4Fe-4S] cluster</name>
        <dbReference type="ChEBI" id="CHEBI:49883"/>
        <label>1</label>
    </ligand>
</feature>
<feature type="binding site" evidence="6">
    <location>
        <position position="141"/>
    </location>
    <ligand>
        <name>[4Fe-4S] cluster</name>
        <dbReference type="ChEBI" id="CHEBI:49883"/>
        <label>3</label>
    </ligand>
</feature>
<evidence type="ECO:0000256" key="3">
    <source>
        <dbReference type="ARBA" id="ARBA00022737"/>
    </source>
</evidence>
<dbReference type="SUPFAM" id="SSF54862">
    <property type="entry name" value="4Fe-4S ferredoxins"/>
    <property type="match status" value="1"/>
</dbReference>
<proteinExistence type="inferred from homology"/>
<feature type="binding site" evidence="6">
    <location>
        <position position="47"/>
    </location>
    <ligand>
        <name>[4Fe-4S] cluster</name>
        <dbReference type="ChEBI" id="CHEBI:49883"/>
        <label>1</label>
    </ligand>
</feature>
<comment type="cofactor">
    <cofactor evidence="6">
        <name>[4Fe-4S] cluster</name>
        <dbReference type="ChEBI" id="CHEBI:49883"/>
    </cofactor>
</comment>
<dbReference type="Gene3D" id="3.30.70.20">
    <property type="match status" value="2"/>
</dbReference>
<feature type="binding site" evidence="6">
    <location>
        <position position="75"/>
    </location>
    <ligand>
        <name>[4Fe-4S] cluster</name>
        <dbReference type="ChEBI" id="CHEBI:49883"/>
        <label>2</label>
    </ligand>
</feature>
<feature type="domain" description="4Fe-4S ferredoxin-type" evidence="7">
    <location>
        <begin position="28"/>
        <end position="57"/>
    </location>
</feature>
<keyword evidence="6" id="KW-0963">Cytoplasm</keyword>
<protein>
    <recommendedName>
        <fullName evidence="6">Ferredoxin-type protein NapF</fullName>
    </recommendedName>
</protein>
<comment type="subunit">
    <text evidence="6">Interacts with the cytoplasmic NapA precursor.</text>
</comment>
<feature type="binding site" evidence="6">
    <location>
        <position position="79"/>
    </location>
    <ligand>
        <name>[4Fe-4S] cluster</name>
        <dbReference type="ChEBI" id="CHEBI:49883"/>
        <label>2</label>
    </ligand>
</feature>
<comment type="subcellular location">
    <subcellularLocation>
        <location evidence="6">Cytoplasm</location>
    </subcellularLocation>
</comment>
<sequence length="165" mass="17258">MAAPDISRRNFLTGRARTAPPPLRPPWTREETITSACTGCGACIDACPEAILSPDSRGRPVISFADRECTFCRACAQACPEPVFLDASERAFAHVAAIEESCFAKTGVHCQSCGDACPEAAIRFRPRIGGAPLPEIEAAQCTGCGACAAICPANAVSMRAAESNP</sequence>
<dbReference type="InterPro" id="IPR017900">
    <property type="entry name" value="4Fe4S_Fe_S_CS"/>
</dbReference>
<dbReference type="NCBIfam" id="TIGR00402">
    <property type="entry name" value="napF"/>
    <property type="match status" value="1"/>
</dbReference>
<dbReference type="PANTHER" id="PTHR43687:SF1">
    <property type="entry name" value="FERREDOXIN III"/>
    <property type="match status" value="1"/>
</dbReference>
<evidence type="ECO:0000259" key="7">
    <source>
        <dbReference type="PROSITE" id="PS51379"/>
    </source>
</evidence>
<reference evidence="8 9" key="1">
    <citation type="submission" date="2019-12" db="EMBL/GenBank/DDBJ databases">
        <authorList>
            <person name="Li M."/>
        </authorList>
    </citation>
    <scope>NUCLEOTIDE SEQUENCE [LARGE SCALE GENOMIC DNA]</scope>
    <source>
        <strain evidence="8 9">GBMRC 2046</strain>
    </source>
</reference>
<feature type="binding site" evidence="6">
    <location>
        <position position="144"/>
    </location>
    <ligand>
        <name>[4Fe-4S] cluster</name>
        <dbReference type="ChEBI" id="CHEBI:49883"/>
        <label>3</label>
    </ligand>
</feature>
<dbReference type="HAMAP" id="MF_02201">
    <property type="entry name" value="NapF"/>
    <property type="match status" value="1"/>
</dbReference>
<evidence type="ECO:0000313" key="9">
    <source>
        <dbReference type="Proteomes" id="UP000433101"/>
    </source>
</evidence>
<feature type="binding site" evidence="6">
    <location>
        <position position="69"/>
    </location>
    <ligand>
        <name>[4Fe-4S] cluster</name>
        <dbReference type="ChEBI" id="CHEBI:49883"/>
        <label>2</label>
    </ligand>
</feature>
<feature type="binding site" evidence="6">
    <location>
        <position position="147"/>
    </location>
    <ligand>
        <name>[4Fe-4S] cluster</name>
        <dbReference type="ChEBI" id="CHEBI:49883"/>
        <label>3</label>
    </ligand>
</feature>
<feature type="domain" description="4Fe-4S ferredoxin-type" evidence="7">
    <location>
        <begin position="58"/>
        <end position="90"/>
    </location>
</feature>
<feature type="binding site" evidence="6">
    <location>
        <position position="151"/>
    </location>
    <ligand>
        <name>[4Fe-4S] cluster</name>
        <dbReference type="ChEBI" id="CHEBI:49883"/>
        <label>3</label>
    </ligand>
</feature>
<dbReference type="AlphaFoldDB" id="A0A7X3LRT2"/>
<dbReference type="GO" id="GO:0051539">
    <property type="term" value="F:4 iron, 4 sulfur cluster binding"/>
    <property type="evidence" value="ECO:0007669"/>
    <property type="project" value="UniProtKB-UniRule"/>
</dbReference>
<dbReference type="GO" id="GO:0046872">
    <property type="term" value="F:metal ion binding"/>
    <property type="evidence" value="ECO:0007669"/>
    <property type="project" value="UniProtKB-KW"/>
</dbReference>
<dbReference type="PANTHER" id="PTHR43687">
    <property type="entry name" value="ADENYLYLSULFATE REDUCTASE, BETA SUBUNIT"/>
    <property type="match status" value="1"/>
</dbReference>
<comment type="caution">
    <text evidence="8">The sequence shown here is derived from an EMBL/GenBank/DDBJ whole genome shotgun (WGS) entry which is preliminary data.</text>
</comment>
<feature type="binding site" evidence="6">
    <location>
        <position position="43"/>
    </location>
    <ligand>
        <name>[4Fe-4S] cluster</name>
        <dbReference type="ChEBI" id="CHEBI:49883"/>
        <label>1</label>
    </ligand>
</feature>
<comment type="function">
    <text evidence="6">Could be involved in the maturation of NapA, the catalytic subunit of the periplasmic nitrate reductase, before its export into the periplasm.</text>
</comment>
<evidence type="ECO:0000256" key="5">
    <source>
        <dbReference type="ARBA" id="ARBA00023014"/>
    </source>
</evidence>
<dbReference type="CDD" id="cd10564">
    <property type="entry name" value="NapF_like"/>
    <property type="match status" value="1"/>
</dbReference>
<evidence type="ECO:0000256" key="4">
    <source>
        <dbReference type="ARBA" id="ARBA00023004"/>
    </source>
</evidence>
<dbReference type="EMBL" id="WUMV01000001">
    <property type="protein sequence ID" value="MXN63920.1"/>
    <property type="molecule type" value="Genomic_DNA"/>
</dbReference>
<keyword evidence="5 6" id="KW-0411">Iron-sulfur</keyword>
<dbReference type="Pfam" id="PF12838">
    <property type="entry name" value="Fer4_7"/>
    <property type="match status" value="2"/>
</dbReference>
<feature type="binding site" evidence="6">
    <location>
        <position position="40"/>
    </location>
    <ligand>
        <name>[4Fe-4S] cluster</name>
        <dbReference type="ChEBI" id="CHEBI:49883"/>
        <label>1</label>
    </ligand>
</feature>
<organism evidence="8 9">
    <name type="scientific">Stappia sediminis</name>
    <dbReference type="NCBI Taxonomy" id="2692190"/>
    <lineage>
        <taxon>Bacteria</taxon>
        <taxon>Pseudomonadati</taxon>
        <taxon>Pseudomonadota</taxon>
        <taxon>Alphaproteobacteria</taxon>
        <taxon>Hyphomicrobiales</taxon>
        <taxon>Stappiaceae</taxon>
        <taxon>Stappia</taxon>
    </lineage>
</organism>
<keyword evidence="3 6" id="KW-0677">Repeat</keyword>
<keyword evidence="2 6" id="KW-0479">Metal-binding</keyword>
<comment type="similarity">
    <text evidence="6">Belongs to the NapF family.</text>
</comment>
<accession>A0A7X3LRT2</accession>
<dbReference type="RefSeq" id="WP_160774138.1">
    <property type="nucleotide sequence ID" value="NZ_WUMV01000001.1"/>
</dbReference>
<evidence type="ECO:0000313" key="8">
    <source>
        <dbReference type="EMBL" id="MXN63920.1"/>
    </source>
</evidence>
<keyword evidence="9" id="KW-1185">Reference proteome</keyword>
<dbReference type="Proteomes" id="UP000433101">
    <property type="component" value="Unassembled WGS sequence"/>
</dbReference>
<dbReference type="PROSITE" id="PS51379">
    <property type="entry name" value="4FE4S_FER_2"/>
    <property type="match status" value="3"/>
</dbReference>
<name>A0A7X3LRT2_9HYPH</name>
<gene>
    <name evidence="6 8" type="primary">napF</name>
    <name evidence="8" type="ORF">GR183_03305</name>
</gene>
<dbReference type="PROSITE" id="PS00198">
    <property type="entry name" value="4FE4S_FER_1"/>
    <property type="match status" value="3"/>
</dbReference>
<evidence type="ECO:0000256" key="1">
    <source>
        <dbReference type="ARBA" id="ARBA00022485"/>
    </source>
</evidence>
<dbReference type="InterPro" id="IPR017896">
    <property type="entry name" value="4Fe4S_Fe-S-bd"/>
</dbReference>
<feature type="binding site" evidence="6">
    <location>
        <position position="72"/>
    </location>
    <ligand>
        <name>[4Fe-4S] cluster</name>
        <dbReference type="ChEBI" id="CHEBI:49883"/>
        <label>2</label>
    </ligand>
</feature>